<reference evidence="4 5" key="1">
    <citation type="journal article" date="2007" name="Nature">
        <title>Evolution of genes and genomes on the Drosophila phylogeny.</title>
        <authorList>
            <consortium name="Drosophila 12 Genomes Consortium"/>
            <person name="Clark A.G."/>
            <person name="Eisen M.B."/>
            <person name="Smith D.R."/>
            <person name="Bergman C.M."/>
            <person name="Oliver B."/>
            <person name="Markow T.A."/>
            <person name="Kaufman T.C."/>
            <person name="Kellis M."/>
            <person name="Gelbart W."/>
            <person name="Iyer V.N."/>
            <person name="Pollard D.A."/>
            <person name="Sackton T.B."/>
            <person name="Larracuente A.M."/>
            <person name="Singh N.D."/>
            <person name="Abad J.P."/>
            <person name="Abt D.N."/>
            <person name="Adryan B."/>
            <person name="Aguade M."/>
            <person name="Akashi H."/>
            <person name="Anderson W.W."/>
            <person name="Aquadro C.F."/>
            <person name="Ardell D.H."/>
            <person name="Arguello R."/>
            <person name="Artieri C.G."/>
            <person name="Barbash D.A."/>
            <person name="Barker D."/>
            <person name="Barsanti P."/>
            <person name="Batterham P."/>
            <person name="Batzoglou S."/>
            <person name="Begun D."/>
            <person name="Bhutkar A."/>
            <person name="Blanco E."/>
            <person name="Bosak S.A."/>
            <person name="Bradley R.K."/>
            <person name="Brand A.D."/>
            <person name="Brent M.R."/>
            <person name="Brooks A.N."/>
            <person name="Brown R.H."/>
            <person name="Butlin R.K."/>
            <person name="Caggese C."/>
            <person name="Calvi B.R."/>
            <person name="Bernardo de Carvalho A."/>
            <person name="Caspi A."/>
            <person name="Castrezana S."/>
            <person name="Celniker S.E."/>
            <person name="Chang J.L."/>
            <person name="Chapple C."/>
            <person name="Chatterji S."/>
            <person name="Chinwalla A."/>
            <person name="Civetta A."/>
            <person name="Clifton S.W."/>
            <person name="Comeron J.M."/>
            <person name="Costello J.C."/>
            <person name="Coyne J.A."/>
            <person name="Daub J."/>
            <person name="David R.G."/>
            <person name="Delcher A.L."/>
            <person name="Delehaunty K."/>
            <person name="Do C.B."/>
            <person name="Ebling H."/>
            <person name="Edwards K."/>
            <person name="Eickbush T."/>
            <person name="Evans J.D."/>
            <person name="Filipski A."/>
            <person name="Findeiss S."/>
            <person name="Freyhult E."/>
            <person name="Fulton L."/>
            <person name="Fulton R."/>
            <person name="Garcia A.C."/>
            <person name="Gardiner A."/>
            <person name="Garfield D.A."/>
            <person name="Garvin B.E."/>
            <person name="Gibson G."/>
            <person name="Gilbert D."/>
            <person name="Gnerre S."/>
            <person name="Godfrey J."/>
            <person name="Good R."/>
            <person name="Gotea V."/>
            <person name="Gravely B."/>
            <person name="Greenberg A.J."/>
            <person name="Griffiths-Jones S."/>
            <person name="Gross S."/>
            <person name="Guigo R."/>
            <person name="Gustafson E.A."/>
            <person name="Haerty W."/>
            <person name="Hahn M.W."/>
            <person name="Halligan D.L."/>
            <person name="Halpern A.L."/>
            <person name="Halter G.M."/>
            <person name="Han M.V."/>
            <person name="Heger A."/>
            <person name="Hillier L."/>
            <person name="Hinrichs A.S."/>
            <person name="Holmes I."/>
            <person name="Hoskins R.A."/>
            <person name="Hubisz M.J."/>
            <person name="Hultmark D."/>
            <person name="Huntley M.A."/>
            <person name="Jaffe D.B."/>
            <person name="Jagadeeshan S."/>
            <person name="Jeck W.R."/>
            <person name="Johnson J."/>
            <person name="Jones C.D."/>
            <person name="Jordan W.C."/>
            <person name="Karpen G.H."/>
            <person name="Kataoka E."/>
            <person name="Keightley P.D."/>
            <person name="Kheradpour P."/>
            <person name="Kirkness E.F."/>
            <person name="Koerich L.B."/>
            <person name="Kristiansen K."/>
            <person name="Kudrna D."/>
            <person name="Kulathinal R.J."/>
            <person name="Kumar S."/>
            <person name="Kwok R."/>
            <person name="Lander E."/>
            <person name="Langley C.H."/>
            <person name="Lapoint R."/>
            <person name="Lazzaro B.P."/>
            <person name="Lee S.J."/>
            <person name="Levesque L."/>
            <person name="Li R."/>
            <person name="Lin C.F."/>
            <person name="Lin M.F."/>
            <person name="Lindblad-Toh K."/>
            <person name="Llopart A."/>
            <person name="Long M."/>
            <person name="Low L."/>
            <person name="Lozovsky E."/>
            <person name="Lu J."/>
            <person name="Luo M."/>
            <person name="Machado C.A."/>
            <person name="Makalowski W."/>
            <person name="Marzo M."/>
            <person name="Matsuda M."/>
            <person name="Matzkin L."/>
            <person name="McAllister B."/>
            <person name="McBride C.S."/>
            <person name="McKernan B."/>
            <person name="McKernan K."/>
            <person name="Mendez-Lago M."/>
            <person name="Minx P."/>
            <person name="Mollenhauer M.U."/>
            <person name="Montooth K."/>
            <person name="Mount S.M."/>
            <person name="Mu X."/>
            <person name="Myers E."/>
            <person name="Negre B."/>
            <person name="Newfeld S."/>
            <person name="Nielsen R."/>
            <person name="Noor M.A."/>
            <person name="O'Grady P."/>
            <person name="Pachter L."/>
            <person name="Papaceit M."/>
            <person name="Parisi M.J."/>
            <person name="Parisi M."/>
            <person name="Parts L."/>
            <person name="Pedersen J.S."/>
            <person name="Pesole G."/>
            <person name="Phillippy A.M."/>
            <person name="Ponting C.P."/>
            <person name="Pop M."/>
            <person name="Porcelli D."/>
            <person name="Powell J.R."/>
            <person name="Prohaska S."/>
            <person name="Pruitt K."/>
            <person name="Puig M."/>
            <person name="Quesneville H."/>
            <person name="Ram K.R."/>
            <person name="Rand D."/>
            <person name="Rasmussen M.D."/>
            <person name="Reed L.K."/>
            <person name="Reenan R."/>
            <person name="Reily A."/>
            <person name="Remington K.A."/>
            <person name="Rieger T.T."/>
            <person name="Ritchie M.G."/>
            <person name="Robin C."/>
            <person name="Rogers Y.H."/>
            <person name="Rohde C."/>
            <person name="Rozas J."/>
            <person name="Rubenfield M.J."/>
            <person name="Ruiz A."/>
            <person name="Russo S."/>
            <person name="Salzberg S.L."/>
            <person name="Sanchez-Gracia A."/>
            <person name="Saranga D.J."/>
            <person name="Sato H."/>
            <person name="Schaeffer S.W."/>
            <person name="Schatz M.C."/>
            <person name="Schlenke T."/>
            <person name="Schwartz R."/>
            <person name="Segarra C."/>
            <person name="Singh R.S."/>
            <person name="Sirot L."/>
            <person name="Sirota M."/>
            <person name="Sisneros N.B."/>
            <person name="Smith C.D."/>
            <person name="Smith T.F."/>
            <person name="Spieth J."/>
            <person name="Stage D.E."/>
            <person name="Stark A."/>
            <person name="Stephan W."/>
            <person name="Strausberg R.L."/>
            <person name="Strempel S."/>
            <person name="Sturgill D."/>
            <person name="Sutton G."/>
            <person name="Sutton G.G."/>
            <person name="Tao W."/>
            <person name="Teichmann S."/>
            <person name="Tobari Y.N."/>
            <person name="Tomimura Y."/>
            <person name="Tsolas J.M."/>
            <person name="Valente V.L."/>
            <person name="Venter E."/>
            <person name="Venter J.C."/>
            <person name="Vicario S."/>
            <person name="Vieira F.G."/>
            <person name="Vilella A.J."/>
            <person name="Villasante A."/>
            <person name="Walenz B."/>
            <person name="Wang J."/>
            <person name="Wasserman M."/>
            <person name="Watts T."/>
            <person name="Wilson D."/>
            <person name="Wilson R.K."/>
            <person name="Wing R.A."/>
            <person name="Wolfner M.F."/>
            <person name="Wong A."/>
            <person name="Wong G.K."/>
            <person name="Wu C.I."/>
            <person name="Wu G."/>
            <person name="Yamamoto D."/>
            <person name="Yang H.P."/>
            <person name="Yang S.P."/>
            <person name="Yorke J.A."/>
            <person name="Yoshida K."/>
            <person name="Zdobnov E."/>
            <person name="Zhang P."/>
            <person name="Zhang Y."/>
            <person name="Zimin A.V."/>
            <person name="Baldwin J."/>
            <person name="Abdouelleil A."/>
            <person name="Abdulkadir J."/>
            <person name="Abebe A."/>
            <person name="Abera B."/>
            <person name="Abreu J."/>
            <person name="Acer S.C."/>
            <person name="Aftuck L."/>
            <person name="Alexander A."/>
            <person name="An P."/>
            <person name="Anderson E."/>
            <person name="Anderson S."/>
            <person name="Arachi H."/>
            <person name="Azer M."/>
            <person name="Bachantsang P."/>
            <person name="Barry A."/>
            <person name="Bayul T."/>
            <person name="Berlin A."/>
            <person name="Bessette D."/>
            <person name="Bloom T."/>
            <person name="Blye J."/>
            <person name="Boguslavskiy L."/>
            <person name="Bonnet C."/>
            <person name="Boukhgalter B."/>
            <person name="Bourzgui I."/>
            <person name="Brown A."/>
            <person name="Cahill P."/>
            <person name="Channer S."/>
            <person name="Cheshatsang Y."/>
            <person name="Chuda L."/>
            <person name="Citroen M."/>
            <person name="Collymore A."/>
            <person name="Cooke P."/>
            <person name="Costello M."/>
            <person name="D'Aco K."/>
            <person name="Daza R."/>
            <person name="De Haan G."/>
            <person name="DeGray S."/>
            <person name="DeMaso C."/>
            <person name="Dhargay N."/>
            <person name="Dooley K."/>
            <person name="Dooley E."/>
            <person name="Doricent M."/>
            <person name="Dorje P."/>
            <person name="Dorjee K."/>
            <person name="Dupes A."/>
            <person name="Elong R."/>
            <person name="Falk J."/>
            <person name="Farina A."/>
            <person name="Faro S."/>
            <person name="Ferguson D."/>
            <person name="Fisher S."/>
            <person name="Foley C.D."/>
            <person name="Franke A."/>
            <person name="Friedrich D."/>
            <person name="Gadbois L."/>
            <person name="Gearin G."/>
            <person name="Gearin C.R."/>
            <person name="Giannoukos G."/>
            <person name="Goode T."/>
            <person name="Graham J."/>
            <person name="Grandbois E."/>
            <person name="Grewal S."/>
            <person name="Gyaltsen K."/>
            <person name="Hafez N."/>
            <person name="Hagos B."/>
            <person name="Hall J."/>
            <person name="Henson C."/>
            <person name="Hollinger A."/>
            <person name="Honan T."/>
            <person name="Huard M.D."/>
            <person name="Hughes L."/>
            <person name="Hurhula B."/>
            <person name="Husby M.E."/>
            <person name="Kamat A."/>
            <person name="Kanga B."/>
            <person name="Kashin S."/>
            <person name="Khazanovich D."/>
            <person name="Kisner P."/>
            <person name="Lance K."/>
            <person name="Lara M."/>
            <person name="Lee W."/>
            <person name="Lennon N."/>
            <person name="Letendre F."/>
            <person name="LeVine R."/>
            <person name="Lipovsky A."/>
            <person name="Liu X."/>
            <person name="Liu J."/>
            <person name="Liu S."/>
            <person name="Lokyitsang T."/>
            <person name="Lokyitsang Y."/>
            <person name="Lubonja R."/>
            <person name="Lui A."/>
            <person name="MacDonald P."/>
            <person name="Magnisalis V."/>
            <person name="Maru K."/>
            <person name="Matthews C."/>
            <person name="McCusker W."/>
            <person name="McDonough S."/>
            <person name="Mehta T."/>
            <person name="Meldrim J."/>
            <person name="Meneus L."/>
            <person name="Mihai O."/>
            <person name="Mihalev A."/>
            <person name="Mihova T."/>
            <person name="Mittelman R."/>
            <person name="Mlenga V."/>
            <person name="Montmayeur A."/>
            <person name="Mulrain L."/>
            <person name="Navidi A."/>
            <person name="Naylor J."/>
            <person name="Negash T."/>
            <person name="Nguyen T."/>
            <person name="Nguyen N."/>
            <person name="Nicol R."/>
            <person name="Norbu C."/>
            <person name="Norbu N."/>
            <person name="Novod N."/>
            <person name="O'Neill B."/>
            <person name="Osman S."/>
            <person name="Markiewicz E."/>
            <person name="Oyono O.L."/>
            <person name="Patti C."/>
            <person name="Phunkhang P."/>
            <person name="Pierre F."/>
            <person name="Priest M."/>
            <person name="Raghuraman S."/>
            <person name="Rege F."/>
            <person name="Reyes R."/>
            <person name="Rise C."/>
            <person name="Rogov P."/>
            <person name="Ross K."/>
            <person name="Ryan E."/>
            <person name="Settipalli S."/>
            <person name="Shea T."/>
            <person name="Sherpa N."/>
            <person name="Shi L."/>
            <person name="Shih D."/>
            <person name="Sparrow T."/>
            <person name="Spaulding J."/>
            <person name="Stalker J."/>
            <person name="Stange-Thomann N."/>
            <person name="Stavropoulos S."/>
            <person name="Stone C."/>
            <person name="Strader C."/>
            <person name="Tesfaye S."/>
            <person name="Thomson T."/>
            <person name="Thoulutsang Y."/>
            <person name="Thoulutsang D."/>
            <person name="Topham K."/>
            <person name="Topping I."/>
            <person name="Tsamla T."/>
            <person name="Vassiliev H."/>
            <person name="Vo A."/>
            <person name="Wangchuk T."/>
            <person name="Wangdi T."/>
            <person name="Weiand M."/>
            <person name="Wilkinson J."/>
            <person name="Wilson A."/>
            <person name="Yadav S."/>
            <person name="Young G."/>
            <person name="Yu Q."/>
            <person name="Zembek L."/>
            <person name="Zhong D."/>
            <person name="Zimmer A."/>
            <person name="Zwirko Z."/>
            <person name="Jaffe D.B."/>
            <person name="Alvarez P."/>
            <person name="Brockman W."/>
            <person name="Butler J."/>
            <person name="Chin C."/>
            <person name="Gnerre S."/>
            <person name="Grabherr M."/>
            <person name="Kleber M."/>
            <person name="Mauceli E."/>
            <person name="MacCallum I."/>
        </authorList>
    </citation>
    <scope>NUCLEOTIDE SEQUENCE [LARGE SCALE GENOMIC DNA]</scope>
    <source>
        <strain evidence="5">Tucson 14030-0811.24</strain>
    </source>
</reference>
<keyword evidence="3" id="KW-0732">Signal</keyword>
<feature type="region of interest" description="Disordered" evidence="2">
    <location>
        <begin position="288"/>
        <end position="377"/>
    </location>
</feature>
<accession>B4N621</accession>
<keyword evidence="5" id="KW-1185">Reference proteome</keyword>
<dbReference type="EMBL" id="CH964154">
    <property type="protein sequence ID" value="EDW79810.2"/>
    <property type="molecule type" value="Genomic_DNA"/>
</dbReference>
<feature type="region of interest" description="Disordered" evidence="2">
    <location>
        <begin position="559"/>
        <end position="585"/>
    </location>
</feature>
<feature type="compositionally biased region" description="Basic and acidic residues" evidence="2">
    <location>
        <begin position="634"/>
        <end position="652"/>
    </location>
</feature>
<dbReference type="AlphaFoldDB" id="B4N621"/>
<feature type="compositionally biased region" description="Basic and acidic residues" evidence="2">
    <location>
        <begin position="455"/>
        <end position="524"/>
    </location>
</feature>
<keyword evidence="1" id="KW-0175">Coiled coil</keyword>
<name>B4N621_DROWI</name>
<proteinExistence type="predicted"/>
<gene>
    <name evidence="4" type="primary">Dwil\GK17821</name>
    <name evidence="4" type="ORF">Dwil_GK17821</name>
</gene>
<feature type="region of interest" description="Disordered" evidence="2">
    <location>
        <begin position="427"/>
        <end position="545"/>
    </location>
</feature>
<evidence type="ECO:0000256" key="2">
    <source>
        <dbReference type="SAM" id="MobiDB-lite"/>
    </source>
</evidence>
<protein>
    <recommendedName>
        <fullName evidence="6">Trichohyalin</fullName>
    </recommendedName>
</protein>
<feature type="coiled-coil region" evidence="1">
    <location>
        <begin position="198"/>
        <end position="225"/>
    </location>
</feature>
<feature type="compositionally biased region" description="Basic and acidic residues" evidence="2">
    <location>
        <begin position="427"/>
        <end position="448"/>
    </location>
</feature>
<feature type="chain" id="PRO_5006458230" description="Trichohyalin" evidence="3">
    <location>
        <begin position="19"/>
        <end position="1178"/>
    </location>
</feature>
<feature type="compositionally biased region" description="Basic residues" evidence="2">
    <location>
        <begin position="886"/>
        <end position="906"/>
    </location>
</feature>
<evidence type="ECO:0000256" key="3">
    <source>
        <dbReference type="SAM" id="SignalP"/>
    </source>
</evidence>
<sequence length="1178" mass="134449">MISILWWIMLFLVSGLQSQEIGQSQKLDKTGNEKLLNFHHAVNEARQELEDLKSSYDEGLDSATDHRQRRNSIDDMLASFAQDAPKSCNEEAAASAGSGQDEKALQMAADAWFRDIQASLSKRQSQVQAKESNTASKQVRAAPGKDHAKNFYNNYEKAMERTEIGKVKLKYKNVPEDTIIMQSERTRTPYQEEDSHAATQLDIKLKQVQQLLHDHEEKLERQRLYKSNNDDKVNVKTSESVEKLPQYGDGPIPEGVYEQTLARLNFPHLPLKANNLSHEANYKLSKIEQEASEQASKNPIRYPFKRSSSSNFNPMNEIKLKTSSRLMRRGMGPSLPSNSLTDSRRSHLVDDMIRRRERQMQQRDQREQSQLEEHEDSIMPQQYEAFSNSNLDGSDSIDSPQSYDYRLPQYEQFHSLNQRTNMRDYSRVKDYERFKREPEGKITEKLQENDADQTEDTKLESKDQQNHQEKESSDANKGETSLEEHHQDEEKSIETPIKDETKEENKLESSKSDIEAENEAKSDSENDSSLHSSKTAIAKNKEDDSMLRLNMKLKLEDPLKSAAATEEASAVAAQPTKVDPCKASQSIKVNSDAVVKLLANEMLQFKTDKERGKRAIRKTRRRHQPIEEQQQSQQEEHRRSKRSVVDSEDHNGNHMHAGSLSNAPLTSDAEGGARNGDEDDEGELINQQFNGIHYDNTRNQASNFRASFNLTHFFNELSKLQKIQQPQQQQQQSKSNIFNSDPCLTTVEPHLTTINPNCVPITQPSGSPTSSTGENTTTTMPGATPTGSEDATTSATAATPIDNICNNPDIMKLNVSINANVCGDPKTKQFYGNGSINLQPGYDRLNSEYEIDDQFLDQEQEKNDALVDEINENLDTEERYARQARRHQLKEQKKRKDAKEKTKAKKSNTLGCKESGKCTEQHSDGPYSDSYEKLITGKVSEDIVNAVFEAVNNDPSLDRLAGVLERNRKCLQTKPKNFYQIRNDRTDQYLEHTEEMVRQTMEAISDIIDKQVRQRACIPLRPDLMEFYDTIVKTMAEQKKCREKRESTLESLANDFSQDVRLLDPSKIEQKSRIVKKLLRQYDELPMEDQQSVSNIRDELLMDLIYLRKMADTAERIQRNAQLNQVLKQSSSGKGNKMLITGEFTPRFIKLIKTAELFRGAGAEHQQQQQQAKAFIGL</sequence>
<evidence type="ECO:0000313" key="5">
    <source>
        <dbReference type="Proteomes" id="UP000007798"/>
    </source>
</evidence>
<dbReference type="Proteomes" id="UP000007798">
    <property type="component" value="Unassembled WGS sequence"/>
</dbReference>
<evidence type="ECO:0008006" key="6">
    <source>
        <dbReference type="Google" id="ProtNLM"/>
    </source>
</evidence>
<feature type="compositionally biased region" description="Basic residues" evidence="2">
    <location>
        <begin position="614"/>
        <end position="623"/>
    </location>
</feature>
<evidence type="ECO:0000256" key="1">
    <source>
        <dbReference type="SAM" id="Coils"/>
    </source>
</evidence>
<dbReference type="eggNOG" id="ENOG502QPW5">
    <property type="taxonomic scope" value="Eukaryota"/>
</dbReference>
<feature type="compositionally biased region" description="Basic and acidic residues" evidence="2">
    <location>
        <begin position="914"/>
        <end position="923"/>
    </location>
</feature>
<dbReference type="InParanoid" id="B4N621"/>
<dbReference type="HOGENOM" id="CLU_002585_0_0_1"/>
<dbReference type="STRING" id="7260.B4N621"/>
<feature type="compositionally biased region" description="Basic and acidic residues" evidence="2">
    <location>
        <begin position="342"/>
        <end position="372"/>
    </location>
</feature>
<feature type="signal peptide" evidence="3">
    <location>
        <begin position="1"/>
        <end position="18"/>
    </location>
</feature>
<feature type="region of interest" description="Disordered" evidence="2">
    <location>
        <begin position="609"/>
        <end position="681"/>
    </location>
</feature>
<organism evidence="4 5">
    <name type="scientific">Drosophila willistoni</name>
    <name type="common">Fruit fly</name>
    <dbReference type="NCBI Taxonomy" id="7260"/>
    <lineage>
        <taxon>Eukaryota</taxon>
        <taxon>Metazoa</taxon>
        <taxon>Ecdysozoa</taxon>
        <taxon>Arthropoda</taxon>
        <taxon>Hexapoda</taxon>
        <taxon>Insecta</taxon>
        <taxon>Pterygota</taxon>
        <taxon>Neoptera</taxon>
        <taxon>Endopterygota</taxon>
        <taxon>Diptera</taxon>
        <taxon>Brachycera</taxon>
        <taxon>Muscomorpha</taxon>
        <taxon>Ephydroidea</taxon>
        <taxon>Drosophilidae</taxon>
        <taxon>Drosophila</taxon>
        <taxon>Sophophora</taxon>
    </lineage>
</organism>
<evidence type="ECO:0000313" key="4">
    <source>
        <dbReference type="EMBL" id="EDW79810.2"/>
    </source>
</evidence>
<feature type="compositionally biased region" description="Low complexity" evidence="2">
    <location>
        <begin position="561"/>
        <end position="573"/>
    </location>
</feature>
<feature type="region of interest" description="Disordered" evidence="2">
    <location>
        <begin position="886"/>
        <end position="926"/>
    </location>
</feature>
<feature type="region of interest" description="Disordered" evidence="2">
    <location>
        <begin position="762"/>
        <end position="793"/>
    </location>
</feature>
<dbReference type="OrthoDB" id="8035982at2759"/>